<evidence type="ECO:0000313" key="2">
    <source>
        <dbReference type="Proteomes" id="UP001151760"/>
    </source>
</evidence>
<dbReference type="Proteomes" id="UP001151760">
    <property type="component" value="Unassembled WGS sequence"/>
</dbReference>
<name>A0ABQ5AZ87_9ASTR</name>
<organism evidence="1 2">
    <name type="scientific">Tanacetum coccineum</name>
    <dbReference type="NCBI Taxonomy" id="301880"/>
    <lineage>
        <taxon>Eukaryota</taxon>
        <taxon>Viridiplantae</taxon>
        <taxon>Streptophyta</taxon>
        <taxon>Embryophyta</taxon>
        <taxon>Tracheophyta</taxon>
        <taxon>Spermatophyta</taxon>
        <taxon>Magnoliopsida</taxon>
        <taxon>eudicotyledons</taxon>
        <taxon>Gunneridae</taxon>
        <taxon>Pentapetalae</taxon>
        <taxon>asterids</taxon>
        <taxon>campanulids</taxon>
        <taxon>Asterales</taxon>
        <taxon>Asteraceae</taxon>
        <taxon>Asteroideae</taxon>
        <taxon>Anthemideae</taxon>
        <taxon>Anthemidinae</taxon>
        <taxon>Tanacetum</taxon>
    </lineage>
</organism>
<sequence length="195" mass="22678">MKSIPSLTFDGRKKVVDERGRWRYFTWEELAKKFYPISCTSNYDKMCDNDEEAYENTQIYKERTKKWHDSRLRGDKDFKNGDKVLLFNSRLKLHPGKLESKWTGPFVVNTMYPYGAVEITNNDGSIFKDLAETMICNSGVFCEGQAKGHICEQNGRHLKMLKFTNTPYPTKEIRRICGKTSQENAFDPIPNTAYS</sequence>
<comment type="caution">
    <text evidence="1">The sequence shown here is derived from an EMBL/GenBank/DDBJ whole genome shotgun (WGS) entry which is preliminary data.</text>
</comment>
<reference evidence="1" key="2">
    <citation type="submission" date="2022-01" db="EMBL/GenBank/DDBJ databases">
        <authorList>
            <person name="Yamashiro T."/>
            <person name="Shiraishi A."/>
            <person name="Satake H."/>
            <person name="Nakayama K."/>
        </authorList>
    </citation>
    <scope>NUCLEOTIDE SEQUENCE</scope>
</reference>
<dbReference type="EMBL" id="BQNB010012777">
    <property type="protein sequence ID" value="GJT07765.1"/>
    <property type="molecule type" value="Genomic_DNA"/>
</dbReference>
<reference evidence="1" key="1">
    <citation type="journal article" date="2022" name="Int. J. Mol. Sci.">
        <title>Draft Genome of Tanacetum Coccineum: Genomic Comparison of Closely Related Tanacetum-Family Plants.</title>
        <authorList>
            <person name="Yamashiro T."/>
            <person name="Shiraishi A."/>
            <person name="Nakayama K."/>
            <person name="Satake H."/>
        </authorList>
    </citation>
    <scope>NUCLEOTIDE SEQUENCE</scope>
</reference>
<evidence type="ECO:0000313" key="1">
    <source>
        <dbReference type="EMBL" id="GJT07765.1"/>
    </source>
</evidence>
<keyword evidence="2" id="KW-1185">Reference proteome</keyword>
<accession>A0ABQ5AZ87</accession>
<protein>
    <submittedName>
        <fullName evidence="1">Uncharacterized protein</fullName>
    </submittedName>
</protein>
<proteinExistence type="predicted"/>
<gene>
    <name evidence="1" type="ORF">Tco_0842227</name>
</gene>